<keyword evidence="17" id="KW-1185">Reference proteome</keyword>
<comment type="subcellular location">
    <subcellularLocation>
        <location evidence="1">Nucleus</location>
    </subcellularLocation>
</comment>
<comment type="caution">
    <text evidence="16">The sequence shown here is derived from an EMBL/GenBank/DDBJ whole genome shotgun (WGS) entry which is preliminary data.</text>
</comment>
<name>A0A8H5ASE3_9AGAR</name>
<dbReference type="GO" id="GO:0005634">
    <property type="term" value="C:nucleus"/>
    <property type="evidence" value="ECO:0007669"/>
    <property type="project" value="UniProtKB-SubCell"/>
</dbReference>
<dbReference type="PANTHER" id="PTHR42801:SF23">
    <property type="entry name" value="PEROXIREDOXIN DOT5"/>
    <property type="match status" value="1"/>
</dbReference>
<evidence type="ECO:0000256" key="8">
    <source>
        <dbReference type="ARBA" id="ARBA00023242"/>
    </source>
</evidence>
<dbReference type="InterPro" id="IPR000866">
    <property type="entry name" value="AhpC/TSA"/>
</dbReference>
<comment type="subunit">
    <text evidence="2">Monomer.</text>
</comment>
<proteinExistence type="inferred from homology"/>
<keyword evidence="7" id="KW-1015">Disulfide bond</keyword>
<protein>
    <recommendedName>
        <fullName evidence="3">thioredoxin-dependent peroxiredoxin</fullName>
        <ecNumber evidence="3">1.11.1.24</ecNumber>
    </recommendedName>
    <alternativeName>
        <fullName evidence="13">Nuclear thiol peroxidase</fullName>
    </alternativeName>
    <alternativeName>
        <fullName evidence="10">Thioredoxin peroxidase</fullName>
    </alternativeName>
</protein>
<comment type="catalytic activity">
    <reaction evidence="12">
        <text>a hydroperoxide + [thioredoxin]-dithiol = an alcohol + [thioredoxin]-disulfide + H2O</text>
        <dbReference type="Rhea" id="RHEA:62620"/>
        <dbReference type="Rhea" id="RHEA-COMP:10698"/>
        <dbReference type="Rhea" id="RHEA-COMP:10700"/>
        <dbReference type="ChEBI" id="CHEBI:15377"/>
        <dbReference type="ChEBI" id="CHEBI:29950"/>
        <dbReference type="ChEBI" id="CHEBI:30879"/>
        <dbReference type="ChEBI" id="CHEBI:35924"/>
        <dbReference type="ChEBI" id="CHEBI:50058"/>
        <dbReference type="EC" id="1.11.1.24"/>
    </reaction>
</comment>
<dbReference type="CDD" id="cd03017">
    <property type="entry name" value="PRX_BCP"/>
    <property type="match status" value="1"/>
</dbReference>
<keyword evidence="6" id="KW-0560">Oxidoreductase</keyword>
<dbReference type="GO" id="GO:0034599">
    <property type="term" value="P:cellular response to oxidative stress"/>
    <property type="evidence" value="ECO:0007669"/>
    <property type="project" value="TreeGrafter"/>
</dbReference>
<dbReference type="InterPro" id="IPR050924">
    <property type="entry name" value="Peroxiredoxin_BCP/PrxQ"/>
</dbReference>
<dbReference type="GO" id="GO:0008379">
    <property type="term" value="F:thioredoxin peroxidase activity"/>
    <property type="evidence" value="ECO:0007669"/>
    <property type="project" value="TreeGrafter"/>
</dbReference>
<feature type="domain" description="Thioredoxin" evidence="15">
    <location>
        <begin position="89"/>
        <end position="237"/>
    </location>
</feature>
<evidence type="ECO:0000256" key="14">
    <source>
        <dbReference type="SAM" id="MobiDB-lite"/>
    </source>
</evidence>
<evidence type="ECO:0000256" key="12">
    <source>
        <dbReference type="ARBA" id="ARBA00049091"/>
    </source>
</evidence>
<evidence type="ECO:0000256" key="7">
    <source>
        <dbReference type="ARBA" id="ARBA00023157"/>
    </source>
</evidence>
<reference evidence="16 17" key="1">
    <citation type="journal article" date="2020" name="ISME J.">
        <title>Uncovering the hidden diversity of litter-decomposition mechanisms in mushroom-forming fungi.</title>
        <authorList>
            <person name="Floudas D."/>
            <person name="Bentzer J."/>
            <person name="Ahren D."/>
            <person name="Johansson T."/>
            <person name="Persson P."/>
            <person name="Tunlid A."/>
        </authorList>
    </citation>
    <scope>NUCLEOTIDE SEQUENCE [LARGE SCALE GENOMIC DNA]</scope>
    <source>
        <strain evidence="16 17">CBS 101986</strain>
    </source>
</reference>
<gene>
    <name evidence="16" type="ORF">D9619_010289</name>
</gene>
<sequence length="239" mass="25131">MPPKASVESAGEPRRSGRLAALPVAAVTESKPKAPRATKKRSAEAVEGADAKATTAKKAKAAADTEDTEAKAEEEAAESTAPQTAPANIEIGDSLPTLVLKNEKAEDLQIADLAAEKGVVIFLVPKADTPGCTNQACGFRDIYPDFTGLDYTVYCLSADSPTAQTKWQTKKSLPYPLISDPQRTLISALGAGAGGKTKRSHFIFEKGGKLVDKKLPVSPADRQVPKLALEFVKNQASAA</sequence>
<evidence type="ECO:0000256" key="6">
    <source>
        <dbReference type="ARBA" id="ARBA00023002"/>
    </source>
</evidence>
<accession>A0A8H5ASE3</accession>
<evidence type="ECO:0000256" key="3">
    <source>
        <dbReference type="ARBA" id="ARBA00013017"/>
    </source>
</evidence>
<dbReference type="GO" id="GO:0005737">
    <property type="term" value="C:cytoplasm"/>
    <property type="evidence" value="ECO:0007669"/>
    <property type="project" value="TreeGrafter"/>
</dbReference>
<dbReference type="Gene3D" id="3.40.30.10">
    <property type="entry name" value="Glutaredoxin"/>
    <property type="match status" value="1"/>
</dbReference>
<dbReference type="SUPFAM" id="SSF52833">
    <property type="entry name" value="Thioredoxin-like"/>
    <property type="match status" value="1"/>
</dbReference>
<keyword evidence="8" id="KW-0539">Nucleus</keyword>
<evidence type="ECO:0000256" key="4">
    <source>
        <dbReference type="ARBA" id="ARBA00022559"/>
    </source>
</evidence>
<dbReference type="EC" id="1.11.1.24" evidence="3"/>
<evidence type="ECO:0000256" key="5">
    <source>
        <dbReference type="ARBA" id="ARBA00022862"/>
    </source>
</evidence>
<dbReference type="OrthoDB" id="338622at2759"/>
<feature type="region of interest" description="Disordered" evidence="14">
    <location>
        <begin position="1"/>
        <end position="88"/>
    </location>
</feature>
<dbReference type="InterPro" id="IPR036249">
    <property type="entry name" value="Thioredoxin-like_sf"/>
</dbReference>
<evidence type="ECO:0000313" key="17">
    <source>
        <dbReference type="Proteomes" id="UP000567179"/>
    </source>
</evidence>
<dbReference type="AlphaFoldDB" id="A0A8H5ASE3"/>
<evidence type="ECO:0000256" key="10">
    <source>
        <dbReference type="ARBA" id="ARBA00032824"/>
    </source>
</evidence>
<evidence type="ECO:0000259" key="15">
    <source>
        <dbReference type="PROSITE" id="PS51352"/>
    </source>
</evidence>
<comment type="similarity">
    <text evidence="11">Belongs to the peroxiredoxin family. BCP/PrxQ subfamily.</text>
</comment>
<dbReference type="GO" id="GO:0045454">
    <property type="term" value="P:cell redox homeostasis"/>
    <property type="evidence" value="ECO:0007669"/>
    <property type="project" value="TreeGrafter"/>
</dbReference>
<evidence type="ECO:0000256" key="2">
    <source>
        <dbReference type="ARBA" id="ARBA00011245"/>
    </source>
</evidence>
<dbReference type="Proteomes" id="UP000567179">
    <property type="component" value="Unassembled WGS sequence"/>
</dbReference>
<keyword evidence="5" id="KW-0049">Antioxidant</keyword>
<evidence type="ECO:0000256" key="9">
    <source>
        <dbReference type="ARBA" id="ARBA00023284"/>
    </source>
</evidence>
<keyword evidence="4" id="KW-0575">Peroxidase</keyword>
<dbReference type="PROSITE" id="PS51352">
    <property type="entry name" value="THIOREDOXIN_2"/>
    <property type="match status" value="1"/>
</dbReference>
<evidence type="ECO:0000256" key="13">
    <source>
        <dbReference type="ARBA" id="ARBA00077538"/>
    </source>
</evidence>
<evidence type="ECO:0000256" key="1">
    <source>
        <dbReference type="ARBA" id="ARBA00004123"/>
    </source>
</evidence>
<evidence type="ECO:0000256" key="11">
    <source>
        <dbReference type="ARBA" id="ARBA00038489"/>
    </source>
</evidence>
<keyword evidence="9" id="KW-0676">Redox-active center</keyword>
<dbReference type="EMBL" id="JAACJJ010000058">
    <property type="protein sequence ID" value="KAF5310039.1"/>
    <property type="molecule type" value="Genomic_DNA"/>
</dbReference>
<dbReference type="Pfam" id="PF00578">
    <property type="entry name" value="AhpC-TSA"/>
    <property type="match status" value="1"/>
</dbReference>
<dbReference type="FunFam" id="3.40.30.10:FF:000157">
    <property type="entry name" value="DOT5p Nuclear thiol peroxidase"/>
    <property type="match status" value="1"/>
</dbReference>
<dbReference type="PANTHER" id="PTHR42801">
    <property type="entry name" value="THIOREDOXIN-DEPENDENT PEROXIDE REDUCTASE"/>
    <property type="match status" value="1"/>
</dbReference>
<dbReference type="InterPro" id="IPR013766">
    <property type="entry name" value="Thioredoxin_domain"/>
</dbReference>
<evidence type="ECO:0000313" key="16">
    <source>
        <dbReference type="EMBL" id="KAF5310039.1"/>
    </source>
</evidence>
<organism evidence="16 17">
    <name type="scientific">Psilocybe cf. subviscida</name>
    <dbReference type="NCBI Taxonomy" id="2480587"/>
    <lineage>
        <taxon>Eukaryota</taxon>
        <taxon>Fungi</taxon>
        <taxon>Dikarya</taxon>
        <taxon>Basidiomycota</taxon>
        <taxon>Agaricomycotina</taxon>
        <taxon>Agaricomycetes</taxon>
        <taxon>Agaricomycetidae</taxon>
        <taxon>Agaricales</taxon>
        <taxon>Agaricineae</taxon>
        <taxon>Strophariaceae</taxon>
        <taxon>Psilocybe</taxon>
    </lineage>
</organism>